<evidence type="ECO:0000313" key="3">
    <source>
        <dbReference type="Proteomes" id="UP000280726"/>
    </source>
</evidence>
<dbReference type="EMBL" id="RKRA01000001">
    <property type="protein sequence ID" value="RPF26201.1"/>
    <property type="molecule type" value="Genomic_DNA"/>
</dbReference>
<sequence length="41" mass="4688">MRAPKKVSPAGKQPPGQRRSQGFVPHETRAQPARQWHARRT</sequence>
<dbReference type="Proteomes" id="UP000280726">
    <property type="component" value="Unassembled WGS sequence"/>
</dbReference>
<dbReference type="RefSeq" id="WP_281274847.1">
    <property type="nucleotide sequence ID" value="NZ_RKRA01000001.1"/>
</dbReference>
<name>A0A3N5A2Y1_9MICO</name>
<feature type="region of interest" description="Disordered" evidence="1">
    <location>
        <begin position="1"/>
        <end position="41"/>
    </location>
</feature>
<accession>A0A3N5A2Y1</accession>
<evidence type="ECO:0000313" key="2">
    <source>
        <dbReference type="EMBL" id="RPF26201.1"/>
    </source>
</evidence>
<reference evidence="2 3" key="1">
    <citation type="submission" date="2018-11" db="EMBL/GenBank/DDBJ databases">
        <title>Sequencing the genomes of 1000 actinobacteria strains.</title>
        <authorList>
            <person name="Klenk H.-P."/>
        </authorList>
    </citation>
    <scope>NUCLEOTIDE SEQUENCE [LARGE SCALE GENOMIC DNA]</scope>
    <source>
        <strain evidence="2 3">DSM 14418</strain>
    </source>
</reference>
<organism evidence="2 3">
    <name type="scientific">Georgenia muralis</name>
    <dbReference type="NCBI Taxonomy" id="154117"/>
    <lineage>
        <taxon>Bacteria</taxon>
        <taxon>Bacillati</taxon>
        <taxon>Actinomycetota</taxon>
        <taxon>Actinomycetes</taxon>
        <taxon>Micrococcales</taxon>
        <taxon>Bogoriellaceae</taxon>
        <taxon>Georgenia</taxon>
    </lineage>
</organism>
<comment type="caution">
    <text evidence="2">The sequence shown here is derived from an EMBL/GenBank/DDBJ whole genome shotgun (WGS) entry which is preliminary data.</text>
</comment>
<protein>
    <submittedName>
        <fullName evidence="2">Uncharacterized protein</fullName>
    </submittedName>
</protein>
<keyword evidence="3" id="KW-1185">Reference proteome</keyword>
<proteinExistence type="predicted"/>
<evidence type="ECO:0000256" key="1">
    <source>
        <dbReference type="SAM" id="MobiDB-lite"/>
    </source>
</evidence>
<dbReference type="AlphaFoldDB" id="A0A3N5A2Y1"/>
<gene>
    <name evidence="2" type="ORF">EDD32_0633</name>
</gene>